<feature type="transmembrane region" description="Helical" evidence="2">
    <location>
        <begin position="146"/>
        <end position="172"/>
    </location>
</feature>
<evidence type="ECO:0000313" key="3">
    <source>
        <dbReference type="EMBL" id="WTR73975.1"/>
    </source>
</evidence>
<gene>
    <name evidence="3" type="ORF">OG814_34155</name>
</gene>
<keyword evidence="2" id="KW-0812">Transmembrane</keyword>
<feature type="transmembrane region" description="Helical" evidence="2">
    <location>
        <begin position="48"/>
        <end position="72"/>
    </location>
</feature>
<feature type="transmembrane region" description="Helical" evidence="2">
    <location>
        <begin position="298"/>
        <end position="318"/>
    </location>
</feature>
<protein>
    <submittedName>
        <fullName evidence="3">Uncharacterized protein</fullName>
    </submittedName>
</protein>
<keyword evidence="2" id="KW-0472">Membrane</keyword>
<accession>A0ABZ1LMJ2</accession>
<keyword evidence="4" id="KW-1185">Reference proteome</keyword>
<dbReference type="RefSeq" id="WP_406336730.1">
    <property type="nucleotide sequence ID" value="NZ_CP108188.1"/>
</dbReference>
<feature type="transmembrane region" description="Helical" evidence="2">
    <location>
        <begin position="84"/>
        <end position="104"/>
    </location>
</feature>
<reference evidence="3 4" key="1">
    <citation type="submission" date="2022-10" db="EMBL/GenBank/DDBJ databases">
        <title>The complete genomes of actinobacterial strains from the NBC collection.</title>
        <authorList>
            <person name="Joergensen T.S."/>
            <person name="Alvarez Arevalo M."/>
            <person name="Sterndorff E.B."/>
            <person name="Faurdal D."/>
            <person name="Vuksanovic O."/>
            <person name="Mourched A.-S."/>
            <person name="Charusanti P."/>
            <person name="Shaw S."/>
            <person name="Blin K."/>
            <person name="Weber T."/>
        </authorList>
    </citation>
    <scope>NUCLEOTIDE SEQUENCE [LARGE SCALE GENOMIC DNA]</scope>
    <source>
        <strain evidence="3 4">NBC_00123</strain>
    </source>
</reference>
<feature type="compositionally biased region" description="Low complexity" evidence="1">
    <location>
        <begin position="1"/>
        <end position="31"/>
    </location>
</feature>
<keyword evidence="2" id="KW-1133">Transmembrane helix</keyword>
<feature type="region of interest" description="Disordered" evidence="1">
    <location>
        <begin position="327"/>
        <end position="355"/>
    </location>
</feature>
<evidence type="ECO:0000256" key="1">
    <source>
        <dbReference type="SAM" id="MobiDB-lite"/>
    </source>
</evidence>
<feature type="compositionally biased region" description="Gly residues" evidence="1">
    <location>
        <begin position="334"/>
        <end position="347"/>
    </location>
</feature>
<evidence type="ECO:0000256" key="2">
    <source>
        <dbReference type="SAM" id="Phobius"/>
    </source>
</evidence>
<feature type="transmembrane region" description="Helical" evidence="2">
    <location>
        <begin position="205"/>
        <end position="227"/>
    </location>
</feature>
<organism evidence="3 4">
    <name type="scientific">Streptomyces zaomyceticus</name>
    <dbReference type="NCBI Taxonomy" id="68286"/>
    <lineage>
        <taxon>Bacteria</taxon>
        <taxon>Bacillati</taxon>
        <taxon>Actinomycetota</taxon>
        <taxon>Actinomycetes</taxon>
        <taxon>Kitasatosporales</taxon>
        <taxon>Streptomycetaceae</taxon>
        <taxon>Streptomyces</taxon>
    </lineage>
</organism>
<sequence length="355" mass="34544">MSDDSGGQTPTTKAGAGAGTANPEPATHAGTAGAGAGAPGGRRLSPGIVVLSGIVGGISLTTGALLAVTSLFGYAAGAWVSPEALSPGLIGAAMAGVAPALFTVGRARVWEDVRSLVIPLVIVLVGLFAVSLLNGGTLQAVEGGTLFLALFSLGWVATLGLLALGAVGCLAAQYRTPAGRTGGAPDASAGGVPAVPMPGWSKPPLAVVGSGWFGIGAGLLVFPGFWGALAPWTVNRADAQGLGVWALALGVGVLGALAEDDLTRVRPALRAVPAVVLSGAVVLAVHVRSVDWTSGPGISLLALVTGLFATGVSGQVLLSRAMRGSAARPANDPGGLGPVGPSGGNGGRATTDSRR</sequence>
<name>A0ABZ1LMJ2_9ACTN</name>
<proteinExistence type="predicted"/>
<feature type="region of interest" description="Disordered" evidence="1">
    <location>
        <begin position="1"/>
        <end position="38"/>
    </location>
</feature>
<dbReference type="Proteomes" id="UP001622594">
    <property type="component" value="Chromosome"/>
</dbReference>
<feature type="transmembrane region" description="Helical" evidence="2">
    <location>
        <begin position="269"/>
        <end position="286"/>
    </location>
</feature>
<dbReference type="EMBL" id="CP108188">
    <property type="protein sequence ID" value="WTR73975.1"/>
    <property type="molecule type" value="Genomic_DNA"/>
</dbReference>
<feature type="transmembrane region" description="Helical" evidence="2">
    <location>
        <begin position="239"/>
        <end position="257"/>
    </location>
</feature>
<feature type="transmembrane region" description="Helical" evidence="2">
    <location>
        <begin position="116"/>
        <end position="134"/>
    </location>
</feature>
<evidence type="ECO:0000313" key="4">
    <source>
        <dbReference type="Proteomes" id="UP001622594"/>
    </source>
</evidence>